<dbReference type="PANTHER" id="PTHR43785">
    <property type="entry name" value="GAMMA-GLUTAMYLPUTRESCINE SYNTHETASE"/>
    <property type="match status" value="1"/>
</dbReference>
<comment type="similarity">
    <text evidence="1 5 6">Belongs to the glutamine synthetase family.</text>
</comment>
<proteinExistence type="inferred from homology"/>
<feature type="domain" description="GS catalytic" evidence="7">
    <location>
        <begin position="120"/>
        <end position="457"/>
    </location>
</feature>
<organism evidence="8 9">
    <name type="scientific">Conidiobolus coronatus (strain ATCC 28846 / CBS 209.66 / NRRL 28638)</name>
    <name type="common">Delacroixia coronata</name>
    <dbReference type="NCBI Taxonomy" id="796925"/>
    <lineage>
        <taxon>Eukaryota</taxon>
        <taxon>Fungi</taxon>
        <taxon>Fungi incertae sedis</taxon>
        <taxon>Zoopagomycota</taxon>
        <taxon>Entomophthoromycotina</taxon>
        <taxon>Entomophthoromycetes</taxon>
        <taxon>Entomophthorales</taxon>
        <taxon>Ancylistaceae</taxon>
        <taxon>Conidiobolus</taxon>
    </lineage>
</organism>
<dbReference type="GO" id="GO:0006576">
    <property type="term" value="P:biogenic amine metabolic process"/>
    <property type="evidence" value="ECO:0007669"/>
    <property type="project" value="UniProtKB-ARBA"/>
</dbReference>
<dbReference type="PANTHER" id="PTHR43785:SF12">
    <property type="entry name" value="TYPE-1 GLUTAMINE SYNTHETASE 2"/>
    <property type="match status" value="1"/>
</dbReference>
<gene>
    <name evidence="8" type="ORF">CONCODRAFT_60347</name>
</gene>
<evidence type="ECO:0000259" key="7">
    <source>
        <dbReference type="PROSITE" id="PS51987"/>
    </source>
</evidence>
<dbReference type="GO" id="GO:0005524">
    <property type="term" value="F:ATP binding"/>
    <property type="evidence" value="ECO:0007669"/>
    <property type="project" value="UniProtKB-KW"/>
</dbReference>
<evidence type="ECO:0000313" key="8">
    <source>
        <dbReference type="EMBL" id="KXN68259.1"/>
    </source>
</evidence>
<evidence type="ECO:0000313" key="9">
    <source>
        <dbReference type="Proteomes" id="UP000070444"/>
    </source>
</evidence>
<dbReference type="FunFam" id="3.30.590.10:FF:000005">
    <property type="entry name" value="Probable glutamine synthetase"/>
    <property type="match status" value="1"/>
</dbReference>
<sequence length="457" mass="51443">MVFNGTAKFKESDLKDCTRVKVAGVDIDGVLRGKIMSINKFWSLVKSNSGFGFCNVIFGWDLHDQVYSVPTKYSNSENGYKDLIAKIDLDSYRRLPLEDNIPFFLVDFYVTEEERLPICPRGLLKTICSKFDALGYTPYSGSEFEYYNFSETPKSFSEHSSKPQALTPGMFGYSLLRTQANKDYFTDIFEICGQAGIPLEGHHTETGPGVYESALEFCPTVEMGDRAVLFKTMVKHIGLKHEIMPTFMAKPYPDLPGCSGHMHLSLVSKKDKSNAFAGSNSDKNYSQIMEWFVAGLMEGLSSIMAIMAPTVNSYKRLNESFWAPVRVCWGEDNRLASVRLITPPSCSEKSTRIEIRTPGADCNATLVLAAILACGYYGIEKNLPIPMSRLNISEYPGPFLPKSLEDATNVMDAKDSIARIVLGEEFVDHYVATKRHELKLWKEAVTDWEIKRYFELI</sequence>
<evidence type="ECO:0000256" key="4">
    <source>
        <dbReference type="ARBA" id="ARBA00022840"/>
    </source>
</evidence>
<dbReference type="GO" id="GO:0004356">
    <property type="term" value="F:glutamine synthetase activity"/>
    <property type="evidence" value="ECO:0007669"/>
    <property type="project" value="InterPro"/>
</dbReference>
<dbReference type="Proteomes" id="UP000070444">
    <property type="component" value="Unassembled WGS sequence"/>
</dbReference>
<keyword evidence="8" id="KW-0808">Transferase</keyword>
<dbReference type="SMART" id="SM01230">
    <property type="entry name" value="Gln-synt_C"/>
    <property type="match status" value="1"/>
</dbReference>
<dbReference type="STRING" id="796925.A0A137P065"/>
<accession>A0A137P065</accession>
<dbReference type="EMBL" id="KQ964586">
    <property type="protein sequence ID" value="KXN68259.1"/>
    <property type="molecule type" value="Genomic_DNA"/>
</dbReference>
<keyword evidence="4" id="KW-0067">ATP-binding</keyword>
<dbReference type="OrthoDB" id="77835at2759"/>
<reference evidence="8 9" key="1">
    <citation type="journal article" date="2015" name="Genome Biol. Evol.">
        <title>Phylogenomic analyses indicate that early fungi evolved digesting cell walls of algal ancestors of land plants.</title>
        <authorList>
            <person name="Chang Y."/>
            <person name="Wang S."/>
            <person name="Sekimoto S."/>
            <person name="Aerts A.L."/>
            <person name="Choi C."/>
            <person name="Clum A."/>
            <person name="LaButti K.M."/>
            <person name="Lindquist E.A."/>
            <person name="Yee Ngan C."/>
            <person name="Ohm R.A."/>
            <person name="Salamov A.A."/>
            <person name="Grigoriev I.V."/>
            <person name="Spatafora J.W."/>
            <person name="Berbee M.L."/>
        </authorList>
    </citation>
    <scope>NUCLEOTIDE SEQUENCE [LARGE SCALE GENOMIC DNA]</scope>
    <source>
        <strain evidence="8 9">NRRL 28638</strain>
    </source>
</reference>
<evidence type="ECO:0000256" key="2">
    <source>
        <dbReference type="ARBA" id="ARBA00022598"/>
    </source>
</evidence>
<name>A0A137P065_CONC2</name>
<dbReference type="Gene3D" id="3.30.590.10">
    <property type="entry name" value="Glutamine synthetase/guanido kinase, catalytic domain"/>
    <property type="match status" value="1"/>
</dbReference>
<keyword evidence="8" id="KW-0418">Kinase</keyword>
<dbReference type="InterPro" id="IPR014746">
    <property type="entry name" value="Gln_synth/guanido_kin_cat_dom"/>
</dbReference>
<dbReference type="AlphaFoldDB" id="A0A137P065"/>
<evidence type="ECO:0000256" key="5">
    <source>
        <dbReference type="PROSITE-ProRule" id="PRU01331"/>
    </source>
</evidence>
<dbReference type="OMA" id="NIMTFRL"/>
<dbReference type="InterPro" id="IPR008146">
    <property type="entry name" value="Gln_synth_cat_dom"/>
</dbReference>
<keyword evidence="2" id="KW-0436">Ligase</keyword>
<dbReference type="Pfam" id="PF00120">
    <property type="entry name" value="Gln-synt_C"/>
    <property type="match status" value="1"/>
</dbReference>
<dbReference type="GO" id="GO:0016301">
    <property type="term" value="F:kinase activity"/>
    <property type="evidence" value="ECO:0007669"/>
    <property type="project" value="UniProtKB-KW"/>
</dbReference>
<evidence type="ECO:0000256" key="6">
    <source>
        <dbReference type="RuleBase" id="RU000384"/>
    </source>
</evidence>
<dbReference type="PROSITE" id="PS51987">
    <property type="entry name" value="GS_CATALYTIC"/>
    <property type="match status" value="1"/>
</dbReference>
<dbReference type="SUPFAM" id="SSF55931">
    <property type="entry name" value="Glutamine synthetase/guanido kinase"/>
    <property type="match status" value="1"/>
</dbReference>
<keyword evidence="3" id="KW-0547">Nucleotide-binding</keyword>
<evidence type="ECO:0000256" key="1">
    <source>
        <dbReference type="ARBA" id="ARBA00009897"/>
    </source>
</evidence>
<protein>
    <submittedName>
        <fullName evidence="8">Glutamine synthetase/guanido kinase</fullName>
    </submittedName>
</protein>
<keyword evidence="9" id="KW-1185">Reference proteome</keyword>
<evidence type="ECO:0000256" key="3">
    <source>
        <dbReference type="ARBA" id="ARBA00022741"/>
    </source>
</evidence>